<evidence type="ECO:0000313" key="5">
    <source>
        <dbReference type="Proteomes" id="UP000235114"/>
    </source>
</evidence>
<reference evidence="3 5" key="2">
    <citation type="submission" date="2017-12" db="EMBL/GenBank/DDBJ databases">
        <title>Comparative Functional Genomics of Dry Heat Resistant strains isolated from the Viking Spacecraft.</title>
        <authorList>
            <person name="Seuylemezian A."/>
            <person name="Cooper K."/>
            <person name="Vaishampayan P."/>
        </authorList>
    </citation>
    <scope>NUCLEOTIDE SEQUENCE [LARGE SCALE GENOMIC DNA]</scope>
    <source>
        <strain evidence="3 5">ATCC 29669</strain>
    </source>
</reference>
<dbReference type="AlphaFoldDB" id="A0A2N5GM58"/>
<evidence type="ECO:0000259" key="1">
    <source>
        <dbReference type="Pfam" id="PF12867"/>
    </source>
</evidence>
<gene>
    <name evidence="2" type="ORF">CU635_10745</name>
    <name evidence="3" type="ORF">CVD25_10450</name>
</gene>
<name>A0A2N5GM58_9BACI</name>
<proteinExistence type="predicted"/>
<organism evidence="2 4">
    <name type="scientific">Bacillus canaveralius</name>
    <dbReference type="NCBI Taxonomy" id="1403243"/>
    <lineage>
        <taxon>Bacteria</taxon>
        <taxon>Bacillati</taxon>
        <taxon>Bacillota</taxon>
        <taxon>Bacilli</taxon>
        <taxon>Bacillales</taxon>
        <taxon>Bacillaceae</taxon>
        <taxon>Bacillus</taxon>
    </lineage>
</organism>
<accession>A0A2N5GM58</accession>
<dbReference type="EMBL" id="PGVA01000024">
    <property type="protein sequence ID" value="PLR82947.1"/>
    <property type="molecule type" value="Genomic_DNA"/>
</dbReference>
<comment type="caution">
    <text evidence="2">The sequence shown here is derived from an EMBL/GenBank/DDBJ whole genome shotgun (WGS) entry which is preliminary data.</text>
</comment>
<dbReference type="SUPFAM" id="SSF109854">
    <property type="entry name" value="DinB/YfiT-like putative metalloenzymes"/>
    <property type="match status" value="1"/>
</dbReference>
<dbReference type="OrthoDB" id="9798830at2"/>
<evidence type="ECO:0000313" key="2">
    <source>
        <dbReference type="EMBL" id="PLR82947.1"/>
    </source>
</evidence>
<dbReference type="InterPro" id="IPR034660">
    <property type="entry name" value="DinB/YfiT-like"/>
</dbReference>
<protein>
    <submittedName>
        <fullName evidence="2">DinB family protein</fullName>
    </submittedName>
</protein>
<evidence type="ECO:0000313" key="4">
    <source>
        <dbReference type="Proteomes" id="UP000234951"/>
    </source>
</evidence>
<dbReference type="Proteomes" id="UP000234951">
    <property type="component" value="Unassembled WGS sequence"/>
</dbReference>
<sequence>MNHKSIFLNQIAACRNEDGWFASFDRAVKGLTSEQASWKQTDMMNSIWEIINHLRFWNLRYLHYFTGVPTNKMEGNNDSTFRNQDRLDWPATVASLHEMMSAWYKAIEESDDVKLASVINEQSDEPWADAIADLNIHNAYHIGQIVYIRKLQGSWDPEQGVH</sequence>
<dbReference type="RefSeq" id="WP_101577363.1">
    <property type="nucleotide sequence ID" value="NZ_PGVA01000024.1"/>
</dbReference>
<evidence type="ECO:0000313" key="3">
    <source>
        <dbReference type="EMBL" id="PLR97048.1"/>
    </source>
</evidence>
<dbReference type="Proteomes" id="UP000235114">
    <property type="component" value="Unassembled WGS sequence"/>
</dbReference>
<feature type="domain" description="DinB-like" evidence="1">
    <location>
        <begin position="23"/>
        <end position="145"/>
    </location>
</feature>
<keyword evidence="5" id="KW-1185">Reference proteome</keyword>
<dbReference type="InterPro" id="IPR024775">
    <property type="entry name" value="DinB-like"/>
</dbReference>
<dbReference type="Gene3D" id="1.20.120.450">
    <property type="entry name" value="dinb family like domain"/>
    <property type="match status" value="1"/>
</dbReference>
<reference evidence="2 4" key="1">
    <citation type="submission" date="2017-11" db="EMBL/GenBank/DDBJ databases">
        <title>Comparitive Functional Genomics of Dry Heat Resistant strains isolated from the Viking Spacecraft.</title>
        <authorList>
            <person name="Seuylemezian A."/>
            <person name="Cooper K."/>
            <person name="Vaishampayan P."/>
        </authorList>
    </citation>
    <scope>NUCLEOTIDE SEQUENCE [LARGE SCALE GENOMIC DNA]</scope>
    <source>
        <strain evidence="2 4">M4.6</strain>
    </source>
</reference>
<dbReference type="Pfam" id="PF12867">
    <property type="entry name" value="DinB_2"/>
    <property type="match status" value="1"/>
</dbReference>
<dbReference type="EMBL" id="PGVD01000028">
    <property type="protein sequence ID" value="PLR97048.1"/>
    <property type="molecule type" value="Genomic_DNA"/>
</dbReference>